<evidence type="ECO:0000313" key="12">
    <source>
        <dbReference type="EMBL" id="MBP2060426.1"/>
    </source>
</evidence>
<dbReference type="Pfam" id="PF02983">
    <property type="entry name" value="Pro_Al_protease"/>
    <property type="match status" value="1"/>
</dbReference>
<dbReference type="PIRSF" id="PIRSF001134">
    <property type="entry name" value="Streptogrisin"/>
    <property type="match status" value="1"/>
</dbReference>
<reference evidence="12 13" key="1">
    <citation type="submission" date="2021-03" db="EMBL/GenBank/DDBJ databases">
        <title>Genomic Encyclopedia of Type Strains, Phase IV (KMG-IV): sequencing the most valuable type-strain genomes for metagenomic binning, comparative biology and taxonomic classification.</title>
        <authorList>
            <person name="Goeker M."/>
        </authorList>
    </citation>
    <scope>NUCLEOTIDE SEQUENCE [LARGE SCALE GENOMIC DNA]</scope>
    <source>
        <strain evidence="12 13">DSM 41954</strain>
    </source>
</reference>
<evidence type="ECO:0000259" key="10">
    <source>
        <dbReference type="Pfam" id="PF00089"/>
    </source>
</evidence>
<dbReference type="GO" id="GO:0016787">
    <property type="term" value="F:hydrolase activity"/>
    <property type="evidence" value="ECO:0007669"/>
    <property type="project" value="UniProtKB-KW"/>
</dbReference>
<keyword evidence="5" id="KW-0720">Serine protease</keyword>
<dbReference type="SUPFAM" id="SSF50494">
    <property type="entry name" value="Trypsin-like serine proteases"/>
    <property type="match status" value="1"/>
</dbReference>
<feature type="domain" description="Peptidase S1A alpha-lytic prodomain" evidence="11">
    <location>
        <begin position="76"/>
        <end position="117"/>
    </location>
</feature>
<evidence type="ECO:0000256" key="8">
    <source>
        <dbReference type="SAM" id="MobiDB-lite"/>
    </source>
</evidence>
<feature type="chain" id="PRO_5045599530" evidence="9">
    <location>
        <begin position="30"/>
        <end position="320"/>
    </location>
</feature>
<evidence type="ECO:0000313" key="13">
    <source>
        <dbReference type="Proteomes" id="UP000756710"/>
    </source>
</evidence>
<organism evidence="12 13">
    <name type="scientific">Streptomyces iranensis</name>
    <dbReference type="NCBI Taxonomy" id="576784"/>
    <lineage>
        <taxon>Bacteria</taxon>
        <taxon>Bacillati</taxon>
        <taxon>Actinomycetota</taxon>
        <taxon>Actinomycetes</taxon>
        <taxon>Kitasatosporales</taxon>
        <taxon>Streptomycetaceae</taxon>
        <taxon>Streptomyces</taxon>
        <taxon>Streptomyces violaceusniger group</taxon>
    </lineage>
</organism>
<keyword evidence="2" id="KW-0645">Protease</keyword>
<dbReference type="InterPro" id="IPR001254">
    <property type="entry name" value="Trypsin_dom"/>
</dbReference>
<evidence type="ECO:0000256" key="6">
    <source>
        <dbReference type="ARBA" id="ARBA00023145"/>
    </source>
</evidence>
<dbReference type="InterPro" id="IPR018114">
    <property type="entry name" value="TRYPSIN_HIS"/>
</dbReference>
<dbReference type="InterPro" id="IPR033116">
    <property type="entry name" value="TRYPSIN_SER"/>
</dbReference>
<keyword evidence="7" id="KW-1015">Disulfide bond</keyword>
<gene>
    <name evidence="12" type="ORF">J2Z30_001428</name>
</gene>
<dbReference type="EMBL" id="JAGGLR010000003">
    <property type="protein sequence ID" value="MBP2060426.1"/>
    <property type="molecule type" value="Genomic_DNA"/>
</dbReference>
<accession>A0ABS4ML46</accession>
<dbReference type="Proteomes" id="UP000756710">
    <property type="component" value="Unassembled WGS sequence"/>
</dbReference>
<dbReference type="InterPro" id="IPR001316">
    <property type="entry name" value="Pept_S1A_streptogrisin"/>
</dbReference>
<sequence>MRTARRTRRRGRFRLIAAMSGLFVTATLATVGTSAAASSASTATSSASIAPSPSPSPSTSPSPSASTSVSGAASAVASLDVPGTAWTVDERTGTLRVLVGSTVRGADLARIDRTAERFGGAVTVERVDGPLRTLLSGGDGIYSSTGVRCSAGVNVQSGATYYFVTAGHCADGNATWYTGSGTTTPVGPTTGTSFPGNDYGVVRYTNTAVPHPGTVGTVDITGTATAHVGQQVCRRGATTGVRCGVVTALNATVNYGGGDIVYGLIQTNICAEPGDSGGPLYAGDKIIGILSGGSGDCVSGGTTYYQPIQEVLSAYGLTVY</sequence>
<dbReference type="PROSITE" id="PS00134">
    <property type="entry name" value="TRYPSIN_HIS"/>
    <property type="match status" value="1"/>
</dbReference>
<keyword evidence="6" id="KW-0865">Zymogen</keyword>
<proteinExistence type="inferred from homology"/>
<dbReference type="RefSeq" id="WP_044579717.1">
    <property type="nucleotide sequence ID" value="NZ_BAABDR010000044.1"/>
</dbReference>
<evidence type="ECO:0000256" key="1">
    <source>
        <dbReference type="ARBA" id="ARBA00007664"/>
    </source>
</evidence>
<dbReference type="PRINTS" id="PR00861">
    <property type="entry name" value="ALYTICPTASE"/>
</dbReference>
<evidence type="ECO:0000256" key="9">
    <source>
        <dbReference type="SAM" id="SignalP"/>
    </source>
</evidence>
<dbReference type="InterPro" id="IPR009003">
    <property type="entry name" value="Peptidase_S1_PA"/>
</dbReference>
<evidence type="ECO:0000256" key="4">
    <source>
        <dbReference type="ARBA" id="ARBA00022801"/>
    </source>
</evidence>
<comment type="caution">
    <text evidence="12">The sequence shown here is derived from an EMBL/GenBank/DDBJ whole genome shotgun (WGS) entry which is preliminary data.</text>
</comment>
<dbReference type="Gene3D" id="2.40.10.10">
    <property type="entry name" value="Trypsin-like serine proteases"/>
    <property type="match status" value="2"/>
</dbReference>
<feature type="region of interest" description="Disordered" evidence="8">
    <location>
        <begin position="45"/>
        <end position="69"/>
    </location>
</feature>
<evidence type="ECO:0000256" key="7">
    <source>
        <dbReference type="ARBA" id="ARBA00023157"/>
    </source>
</evidence>
<dbReference type="CDD" id="cd21112">
    <property type="entry name" value="alphaLP-like"/>
    <property type="match status" value="1"/>
</dbReference>
<comment type="similarity">
    <text evidence="1">Belongs to the peptidase S1 family.</text>
</comment>
<keyword evidence="13" id="KW-1185">Reference proteome</keyword>
<protein>
    <submittedName>
        <fullName evidence="12">Streptogrisin B</fullName>
        <ecNumber evidence="12">3.4.21.81</ecNumber>
    </submittedName>
</protein>
<evidence type="ECO:0000256" key="3">
    <source>
        <dbReference type="ARBA" id="ARBA00022729"/>
    </source>
</evidence>
<dbReference type="InterPro" id="IPR004236">
    <property type="entry name" value="Pept_S1_alpha_lytic"/>
</dbReference>
<dbReference type="EC" id="3.4.21.81" evidence="12"/>
<feature type="signal peptide" evidence="9">
    <location>
        <begin position="1"/>
        <end position="29"/>
    </location>
</feature>
<feature type="domain" description="Peptidase S1" evidence="10">
    <location>
        <begin position="160"/>
        <end position="312"/>
    </location>
</feature>
<name>A0ABS4ML46_9ACTN</name>
<keyword evidence="3 9" id="KW-0732">Signal</keyword>
<evidence type="ECO:0000256" key="2">
    <source>
        <dbReference type="ARBA" id="ARBA00022670"/>
    </source>
</evidence>
<dbReference type="PROSITE" id="PS00135">
    <property type="entry name" value="TRYPSIN_SER"/>
    <property type="match status" value="1"/>
</dbReference>
<dbReference type="Pfam" id="PF00089">
    <property type="entry name" value="Trypsin"/>
    <property type="match status" value="1"/>
</dbReference>
<evidence type="ECO:0000256" key="5">
    <source>
        <dbReference type="ARBA" id="ARBA00022825"/>
    </source>
</evidence>
<dbReference type="InterPro" id="IPR043504">
    <property type="entry name" value="Peptidase_S1_PA_chymotrypsin"/>
</dbReference>
<keyword evidence="4 12" id="KW-0378">Hydrolase</keyword>
<evidence type="ECO:0000259" key="11">
    <source>
        <dbReference type="Pfam" id="PF02983"/>
    </source>
</evidence>